<comment type="similarity">
    <text evidence="4">Belongs to the RBR family. Ariadne subfamily.</text>
</comment>
<evidence type="ECO:0000256" key="8">
    <source>
        <dbReference type="ARBA" id="ARBA00022737"/>
    </source>
</evidence>
<dbReference type="GO" id="GO:0061630">
    <property type="term" value="F:ubiquitin protein ligase activity"/>
    <property type="evidence" value="ECO:0007669"/>
    <property type="project" value="UniProtKB-EC"/>
</dbReference>
<dbReference type="Gene3D" id="1.20.120.1750">
    <property type="match status" value="1"/>
</dbReference>
<dbReference type="GO" id="GO:0008270">
    <property type="term" value="F:zinc ion binding"/>
    <property type="evidence" value="ECO:0007669"/>
    <property type="project" value="UniProtKB-KW"/>
</dbReference>
<dbReference type="InterPro" id="IPR017907">
    <property type="entry name" value="Znf_RING_CS"/>
</dbReference>
<dbReference type="FunFam" id="3.30.40.10:FF:000230">
    <property type="entry name" value="RBR-type E3 ubiquitin transferase"/>
    <property type="match status" value="1"/>
</dbReference>
<dbReference type="PROSITE" id="PS51873">
    <property type="entry name" value="TRIAD"/>
    <property type="match status" value="1"/>
</dbReference>
<dbReference type="STRING" id="337451.A0A443Q4X3"/>
<comment type="catalytic activity">
    <reaction evidence="1">
        <text>[E2 ubiquitin-conjugating enzyme]-S-ubiquitinyl-L-cysteine + [acceptor protein]-L-lysine = [E2 ubiquitin-conjugating enzyme]-L-cysteine + [acceptor protein]-N(6)-ubiquitinyl-L-lysine.</text>
        <dbReference type="EC" id="2.3.2.31"/>
    </reaction>
</comment>
<evidence type="ECO:0000256" key="4">
    <source>
        <dbReference type="ARBA" id="ARBA00005884"/>
    </source>
</evidence>
<evidence type="ECO:0000256" key="5">
    <source>
        <dbReference type="ARBA" id="ARBA00012251"/>
    </source>
</evidence>
<comment type="cofactor">
    <cofactor evidence="2">
        <name>Zn(2+)</name>
        <dbReference type="ChEBI" id="CHEBI:29105"/>
    </cofactor>
</comment>
<evidence type="ECO:0000259" key="13">
    <source>
        <dbReference type="PROSITE" id="PS50089"/>
    </source>
</evidence>
<evidence type="ECO:0000256" key="11">
    <source>
        <dbReference type="ARBA" id="ARBA00022833"/>
    </source>
</evidence>
<dbReference type="PANTHER" id="PTHR11685">
    <property type="entry name" value="RBR FAMILY RING FINGER AND IBR DOMAIN-CONTAINING"/>
    <property type="match status" value="1"/>
</dbReference>
<dbReference type="EMBL" id="QPKB01000444">
    <property type="protein sequence ID" value="RWR98063.1"/>
    <property type="molecule type" value="Genomic_DNA"/>
</dbReference>
<feature type="domain" description="RING-type" evidence="14">
    <location>
        <begin position="26"/>
        <end position="234"/>
    </location>
</feature>
<keyword evidence="9 12" id="KW-0863">Zinc-finger</keyword>
<dbReference type="InterPro" id="IPR013083">
    <property type="entry name" value="Znf_RING/FYVE/PHD"/>
</dbReference>
<evidence type="ECO:0000313" key="15">
    <source>
        <dbReference type="EMBL" id="RWR98063.1"/>
    </source>
</evidence>
<comment type="function">
    <text evidence="3">Might act as an E3 ubiquitin-protein ligase, or as part of E3 complex, which accepts ubiquitin from specific E2 ubiquitin-conjugating enzymes and then transfers it to substrates.</text>
</comment>
<dbReference type="SMART" id="SM00647">
    <property type="entry name" value="IBR"/>
    <property type="match status" value="2"/>
</dbReference>
<dbReference type="Gene3D" id="3.30.40.10">
    <property type="entry name" value="Zinc/RING finger domain, C3HC4 (zinc finger)"/>
    <property type="match status" value="1"/>
</dbReference>
<sequence length="239" mass="27494">MGNTTQKLTCLASCNQEEKQEEENGSSFKCGICMETMSIEKKFKKKKCSHPFCLDCISKHIYYKVNDNMAQVKCPHLGCPKLLDPLSCRSILTVNTFVRWCDSICEMMVMEQSNAYCYCPYRDCSALVLDECRIKGTVTKAECPSCKGVFCFQCKVPWHAGYHCSERGVRRERVEELFEQLAEKKRWKKCPKCNACVEVIAGCTVVTCRCKNLFCYKCGAKHTPMHSFTCPFIWIQDYK</sequence>
<keyword evidence="7" id="KW-0479">Metal-binding</keyword>
<proteinExistence type="inferred from homology"/>
<accession>A0A443Q4X3</accession>
<dbReference type="EC" id="2.3.2.31" evidence="5"/>
<evidence type="ECO:0000256" key="2">
    <source>
        <dbReference type="ARBA" id="ARBA00001947"/>
    </source>
</evidence>
<dbReference type="OrthoDB" id="10009520at2759"/>
<evidence type="ECO:0000256" key="3">
    <source>
        <dbReference type="ARBA" id="ARBA00003976"/>
    </source>
</evidence>
<dbReference type="InterPro" id="IPR013087">
    <property type="entry name" value="Znf_C2H2_type"/>
</dbReference>
<evidence type="ECO:0000256" key="12">
    <source>
        <dbReference type="PROSITE-ProRule" id="PRU00175"/>
    </source>
</evidence>
<reference evidence="15 16" key="1">
    <citation type="journal article" date="2019" name="Nat. Plants">
        <title>Stout camphor tree genome fills gaps in understanding of flowering plant genome evolution.</title>
        <authorList>
            <person name="Chaw S.M."/>
            <person name="Liu Y.C."/>
            <person name="Wu Y.W."/>
            <person name="Wang H.Y."/>
            <person name="Lin C.I."/>
            <person name="Wu C.S."/>
            <person name="Ke H.M."/>
            <person name="Chang L.Y."/>
            <person name="Hsu C.Y."/>
            <person name="Yang H.T."/>
            <person name="Sudianto E."/>
            <person name="Hsu M.H."/>
            <person name="Wu K.P."/>
            <person name="Wang L.N."/>
            <person name="Leebens-Mack J.H."/>
            <person name="Tsai I.J."/>
        </authorList>
    </citation>
    <scope>NUCLEOTIDE SEQUENCE [LARGE SCALE GENOMIC DNA]</scope>
    <source>
        <strain evidence="16">cv. Chaw 1501</strain>
        <tissue evidence="15">Young leaves</tissue>
    </source>
</reference>
<dbReference type="InterPro" id="IPR002867">
    <property type="entry name" value="IBR_dom"/>
</dbReference>
<dbReference type="Proteomes" id="UP000283530">
    <property type="component" value="Unassembled WGS sequence"/>
</dbReference>
<evidence type="ECO:0000313" key="16">
    <source>
        <dbReference type="Proteomes" id="UP000283530"/>
    </source>
</evidence>
<dbReference type="Pfam" id="PF01485">
    <property type="entry name" value="IBR"/>
    <property type="match status" value="2"/>
</dbReference>
<dbReference type="InterPro" id="IPR044066">
    <property type="entry name" value="TRIAD_supradom"/>
</dbReference>
<dbReference type="SUPFAM" id="SSF57850">
    <property type="entry name" value="RING/U-box"/>
    <property type="match status" value="2"/>
</dbReference>
<dbReference type="PROSITE" id="PS00518">
    <property type="entry name" value="ZF_RING_1"/>
    <property type="match status" value="1"/>
</dbReference>
<feature type="domain" description="RING-type" evidence="13">
    <location>
        <begin position="30"/>
        <end position="75"/>
    </location>
</feature>
<evidence type="ECO:0000256" key="1">
    <source>
        <dbReference type="ARBA" id="ARBA00001798"/>
    </source>
</evidence>
<keyword evidence="6" id="KW-0808">Transferase</keyword>
<dbReference type="InterPro" id="IPR001841">
    <property type="entry name" value="Znf_RING"/>
</dbReference>
<keyword evidence="11" id="KW-0862">Zinc</keyword>
<evidence type="ECO:0000256" key="6">
    <source>
        <dbReference type="ARBA" id="ARBA00022679"/>
    </source>
</evidence>
<name>A0A443Q4X3_9MAGN</name>
<dbReference type="InterPro" id="IPR031127">
    <property type="entry name" value="E3_UB_ligase_RBR"/>
</dbReference>
<keyword evidence="10" id="KW-0833">Ubl conjugation pathway</keyword>
<dbReference type="PROSITE" id="PS00028">
    <property type="entry name" value="ZINC_FINGER_C2H2_1"/>
    <property type="match status" value="1"/>
</dbReference>
<evidence type="ECO:0000259" key="14">
    <source>
        <dbReference type="PROSITE" id="PS51873"/>
    </source>
</evidence>
<protein>
    <recommendedName>
        <fullName evidence="5">RBR-type E3 ubiquitin transferase</fullName>
        <ecNumber evidence="5">2.3.2.31</ecNumber>
    </recommendedName>
</protein>
<organism evidence="15 16">
    <name type="scientific">Cinnamomum micranthum f. kanehirae</name>
    <dbReference type="NCBI Taxonomy" id="337451"/>
    <lineage>
        <taxon>Eukaryota</taxon>
        <taxon>Viridiplantae</taxon>
        <taxon>Streptophyta</taxon>
        <taxon>Embryophyta</taxon>
        <taxon>Tracheophyta</taxon>
        <taxon>Spermatophyta</taxon>
        <taxon>Magnoliopsida</taxon>
        <taxon>Magnoliidae</taxon>
        <taxon>Laurales</taxon>
        <taxon>Lauraceae</taxon>
        <taxon>Cinnamomum</taxon>
    </lineage>
</organism>
<dbReference type="AlphaFoldDB" id="A0A443Q4X3"/>
<evidence type="ECO:0000256" key="10">
    <source>
        <dbReference type="ARBA" id="ARBA00022786"/>
    </source>
</evidence>
<evidence type="ECO:0000256" key="7">
    <source>
        <dbReference type="ARBA" id="ARBA00022723"/>
    </source>
</evidence>
<dbReference type="PROSITE" id="PS50089">
    <property type="entry name" value="ZF_RING_2"/>
    <property type="match status" value="1"/>
</dbReference>
<comment type="caution">
    <text evidence="15">The sequence shown here is derived from an EMBL/GenBank/DDBJ whole genome shotgun (WGS) entry which is preliminary data.</text>
</comment>
<gene>
    <name evidence="15" type="ORF">CKAN_02755400</name>
</gene>
<evidence type="ECO:0000256" key="9">
    <source>
        <dbReference type="ARBA" id="ARBA00022771"/>
    </source>
</evidence>
<keyword evidence="16" id="KW-1185">Reference proteome</keyword>
<dbReference type="GO" id="GO:0016567">
    <property type="term" value="P:protein ubiquitination"/>
    <property type="evidence" value="ECO:0007669"/>
    <property type="project" value="InterPro"/>
</dbReference>
<keyword evidence="8" id="KW-0677">Repeat</keyword>